<dbReference type="GO" id="GO:0016020">
    <property type="term" value="C:membrane"/>
    <property type="evidence" value="ECO:0007669"/>
    <property type="project" value="UniProtKB-SubCell"/>
</dbReference>
<dbReference type="OrthoDB" id="30881at2759"/>
<organism evidence="7 8">
    <name type="scientific">Morchella conica CCBAS932</name>
    <dbReference type="NCBI Taxonomy" id="1392247"/>
    <lineage>
        <taxon>Eukaryota</taxon>
        <taxon>Fungi</taxon>
        <taxon>Dikarya</taxon>
        <taxon>Ascomycota</taxon>
        <taxon>Pezizomycotina</taxon>
        <taxon>Pezizomycetes</taxon>
        <taxon>Pezizales</taxon>
        <taxon>Morchellaceae</taxon>
        <taxon>Morchella</taxon>
    </lineage>
</organism>
<dbReference type="PANTHER" id="PTHR13353">
    <property type="entry name" value="TRANSMEMBRANE PROTEIN 19"/>
    <property type="match status" value="1"/>
</dbReference>
<keyword evidence="3 6" id="KW-0812">Transmembrane</keyword>
<dbReference type="Proteomes" id="UP000277580">
    <property type="component" value="Unassembled WGS sequence"/>
</dbReference>
<comment type="subcellular location">
    <subcellularLocation>
        <location evidence="1">Membrane</location>
        <topology evidence="1">Multi-pass membrane protein</topology>
    </subcellularLocation>
</comment>
<feature type="transmembrane region" description="Helical" evidence="6">
    <location>
        <begin position="188"/>
        <end position="211"/>
    </location>
</feature>
<evidence type="ECO:0000313" key="8">
    <source>
        <dbReference type="Proteomes" id="UP000277580"/>
    </source>
</evidence>
<dbReference type="InParanoid" id="A0A3N4KB29"/>
<evidence type="ECO:0000256" key="2">
    <source>
        <dbReference type="ARBA" id="ARBA00009012"/>
    </source>
</evidence>
<dbReference type="EMBL" id="ML119279">
    <property type="protein sequence ID" value="RPB06569.1"/>
    <property type="molecule type" value="Genomic_DNA"/>
</dbReference>
<evidence type="ECO:0000256" key="1">
    <source>
        <dbReference type="ARBA" id="ARBA00004141"/>
    </source>
</evidence>
<dbReference type="AlphaFoldDB" id="A0A3N4KB29"/>
<feature type="transmembrane region" description="Helical" evidence="6">
    <location>
        <begin position="227"/>
        <end position="251"/>
    </location>
</feature>
<evidence type="ECO:0000256" key="6">
    <source>
        <dbReference type="SAM" id="Phobius"/>
    </source>
</evidence>
<accession>A0A3N4KB29</accession>
<dbReference type="Pfam" id="PF01940">
    <property type="entry name" value="DUF92"/>
    <property type="match status" value="1"/>
</dbReference>
<comment type="similarity">
    <text evidence="2">Belongs to the TMEM19 family.</text>
</comment>
<evidence type="ECO:0000256" key="4">
    <source>
        <dbReference type="ARBA" id="ARBA00022989"/>
    </source>
</evidence>
<protein>
    <recommendedName>
        <fullName evidence="9">DUF92-domain-containing protein</fullName>
    </recommendedName>
</protein>
<feature type="non-terminal residue" evidence="7">
    <location>
        <position position="303"/>
    </location>
</feature>
<keyword evidence="8" id="KW-1185">Reference proteome</keyword>
<feature type="transmembrane region" description="Helical" evidence="6">
    <location>
        <begin position="27"/>
        <end position="54"/>
    </location>
</feature>
<evidence type="ECO:0000256" key="3">
    <source>
        <dbReference type="ARBA" id="ARBA00022692"/>
    </source>
</evidence>
<evidence type="ECO:0000313" key="7">
    <source>
        <dbReference type="EMBL" id="RPB06569.1"/>
    </source>
</evidence>
<dbReference type="InterPro" id="IPR002794">
    <property type="entry name" value="DUF92_TMEM19"/>
</dbReference>
<name>A0A3N4KB29_9PEZI</name>
<reference evidence="7 8" key="1">
    <citation type="journal article" date="2018" name="Nat. Ecol. Evol.">
        <title>Pezizomycetes genomes reveal the molecular basis of ectomycorrhizal truffle lifestyle.</title>
        <authorList>
            <person name="Murat C."/>
            <person name="Payen T."/>
            <person name="Noel B."/>
            <person name="Kuo A."/>
            <person name="Morin E."/>
            <person name="Chen J."/>
            <person name="Kohler A."/>
            <person name="Krizsan K."/>
            <person name="Balestrini R."/>
            <person name="Da Silva C."/>
            <person name="Montanini B."/>
            <person name="Hainaut M."/>
            <person name="Levati E."/>
            <person name="Barry K.W."/>
            <person name="Belfiori B."/>
            <person name="Cichocki N."/>
            <person name="Clum A."/>
            <person name="Dockter R.B."/>
            <person name="Fauchery L."/>
            <person name="Guy J."/>
            <person name="Iotti M."/>
            <person name="Le Tacon F."/>
            <person name="Lindquist E.A."/>
            <person name="Lipzen A."/>
            <person name="Malagnac F."/>
            <person name="Mello A."/>
            <person name="Molinier V."/>
            <person name="Miyauchi S."/>
            <person name="Poulain J."/>
            <person name="Riccioni C."/>
            <person name="Rubini A."/>
            <person name="Sitrit Y."/>
            <person name="Splivallo R."/>
            <person name="Traeger S."/>
            <person name="Wang M."/>
            <person name="Zifcakova L."/>
            <person name="Wipf D."/>
            <person name="Zambonelli A."/>
            <person name="Paolocci F."/>
            <person name="Nowrousian M."/>
            <person name="Ottonello S."/>
            <person name="Baldrian P."/>
            <person name="Spatafora J.W."/>
            <person name="Henrissat B."/>
            <person name="Nagy L.G."/>
            <person name="Aury J.M."/>
            <person name="Wincker P."/>
            <person name="Grigoriev I.V."/>
            <person name="Bonfante P."/>
            <person name="Martin F.M."/>
        </authorList>
    </citation>
    <scope>NUCLEOTIDE SEQUENCE [LARGE SCALE GENOMIC DNA]</scope>
    <source>
        <strain evidence="7 8">CCBAS932</strain>
    </source>
</reference>
<gene>
    <name evidence="7" type="ORF">P167DRAFT_514457</name>
</gene>
<keyword evidence="5 6" id="KW-0472">Membrane</keyword>
<evidence type="ECO:0008006" key="9">
    <source>
        <dbReference type="Google" id="ProtNLM"/>
    </source>
</evidence>
<sequence length="303" mass="31109">MNLIYATVATTLLVIRAISRKSLTTSGVIAAIFTAAVHALHPWNLPFTLLLVFYGLGTAATKVKHDIKAKLTLSSSGTPGGEGARNHVQVFANSIVASILILLHTAQLYDLNLNTITTRTTPSSPLFSPAHGACFDNTPENLLAIGIIANYAATLSDTLSSELGILASSPPRLITTWNVTPKGTNGGITLAGITAGAAGAAIIGLVAAVMLPACEGSEAAWGLWEKVWLVAFVTVVGTVGSLLDSLLGALFQQSVIDVRSKKIVEAPNGAKVLVEPATHITAQGRLHSAVGGAPQSAAGAVPV</sequence>
<keyword evidence="4 6" id="KW-1133">Transmembrane helix</keyword>
<proteinExistence type="inferred from homology"/>
<dbReference type="STRING" id="1392247.A0A3N4KB29"/>
<evidence type="ECO:0000256" key="5">
    <source>
        <dbReference type="ARBA" id="ARBA00023136"/>
    </source>
</evidence>
<dbReference type="PANTHER" id="PTHR13353:SF5">
    <property type="entry name" value="TRANSMEMBRANE PROTEIN 19"/>
    <property type="match status" value="1"/>
</dbReference>